<dbReference type="EMBL" id="DXEL01000041">
    <property type="protein sequence ID" value="HIX74441.1"/>
    <property type="molecule type" value="Genomic_DNA"/>
</dbReference>
<gene>
    <name evidence="1" type="ORF">H9977_05365</name>
</gene>
<proteinExistence type="predicted"/>
<dbReference type="Proteomes" id="UP000886740">
    <property type="component" value="Unassembled WGS sequence"/>
</dbReference>
<protein>
    <submittedName>
        <fullName evidence="1">Uncharacterized protein</fullName>
    </submittedName>
</protein>
<dbReference type="AlphaFoldDB" id="A0A9D2BFM2"/>
<comment type="caution">
    <text evidence="1">The sequence shown here is derived from an EMBL/GenBank/DDBJ whole genome shotgun (WGS) entry which is preliminary data.</text>
</comment>
<evidence type="ECO:0000313" key="2">
    <source>
        <dbReference type="Proteomes" id="UP000886740"/>
    </source>
</evidence>
<evidence type="ECO:0000313" key="1">
    <source>
        <dbReference type="EMBL" id="HIX74441.1"/>
    </source>
</evidence>
<accession>A0A9D2BFM2</accession>
<reference evidence="1" key="1">
    <citation type="journal article" date="2021" name="PeerJ">
        <title>Extensive microbial diversity within the chicken gut microbiome revealed by metagenomics and culture.</title>
        <authorList>
            <person name="Gilroy R."/>
            <person name="Ravi A."/>
            <person name="Getino M."/>
            <person name="Pursley I."/>
            <person name="Horton D.L."/>
            <person name="Alikhan N.F."/>
            <person name="Baker D."/>
            <person name="Gharbi K."/>
            <person name="Hall N."/>
            <person name="Watson M."/>
            <person name="Adriaenssens E.M."/>
            <person name="Foster-Nyarko E."/>
            <person name="Jarju S."/>
            <person name="Secka A."/>
            <person name="Antonio M."/>
            <person name="Oren A."/>
            <person name="Chaudhuri R.R."/>
            <person name="La Ragione R."/>
            <person name="Hildebrand F."/>
            <person name="Pallen M.J."/>
        </authorList>
    </citation>
    <scope>NUCLEOTIDE SEQUENCE</scope>
    <source>
        <strain evidence="1">ChiGjej6B6-14162</strain>
    </source>
</reference>
<name>A0A9D2BFM2_9BACT</name>
<sequence>MAKNKRKYAKADPLHPRIYKVTFMLNEEEHRAVARYLSKYKIQNKSRWYRETIITHILKNLDEDYPTLFTENEMRR</sequence>
<organism evidence="1 2">
    <name type="scientific">Candidatus Parabacteroides intestinipullorum</name>
    <dbReference type="NCBI Taxonomy" id="2838723"/>
    <lineage>
        <taxon>Bacteria</taxon>
        <taxon>Pseudomonadati</taxon>
        <taxon>Bacteroidota</taxon>
        <taxon>Bacteroidia</taxon>
        <taxon>Bacteroidales</taxon>
        <taxon>Tannerellaceae</taxon>
        <taxon>Parabacteroides</taxon>
    </lineage>
</organism>
<reference evidence="1" key="2">
    <citation type="submission" date="2021-04" db="EMBL/GenBank/DDBJ databases">
        <authorList>
            <person name="Gilroy R."/>
        </authorList>
    </citation>
    <scope>NUCLEOTIDE SEQUENCE</scope>
    <source>
        <strain evidence="1">ChiGjej6B6-14162</strain>
    </source>
</reference>